<dbReference type="CDD" id="cd03250">
    <property type="entry name" value="ABCC_MRP_domain1"/>
    <property type="match status" value="1"/>
</dbReference>
<dbReference type="InterPro" id="IPR057546">
    <property type="entry name" value="HEAT_GCN1"/>
</dbReference>
<feature type="transmembrane region" description="Helical" evidence="18">
    <location>
        <begin position="3416"/>
        <end position="3445"/>
    </location>
</feature>
<keyword evidence="8" id="KW-0547">Nucleotide-binding</keyword>
<feature type="domain" description="ABC transmembrane type-1" evidence="20">
    <location>
        <begin position="3377"/>
        <end position="3647"/>
    </location>
</feature>
<evidence type="ECO:0000256" key="6">
    <source>
        <dbReference type="ARBA" id="ARBA00022692"/>
    </source>
</evidence>
<feature type="transmembrane region" description="Helical" evidence="18">
    <location>
        <begin position="2605"/>
        <end position="2624"/>
    </location>
</feature>
<comment type="similarity">
    <text evidence="4">Belongs to the ABC transporter superfamily. ABCF family. EF3 subfamily.</text>
</comment>
<comment type="similarity">
    <text evidence="3">Belongs to the ABC transporter superfamily. ABCC family. Conjugate transporter (TC 3.A.1.208) subfamily.</text>
</comment>
<evidence type="ECO:0000256" key="12">
    <source>
        <dbReference type="ARBA" id="ARBA00023136"/>
    </source>
</evidence>
<feature type="transmembrane region" description="Helical" evidence="18">
    <location>
        <begin position="2644"/>
        <end position="2664"/>
    </location>
</feature>
<dbReference type="InterPro" id="IPR056810">
    <property type="entry name" value="GNC1-like_N"/>
</dbReference>
<keyword evidence="5" id="KW-0813">Transport</keyword>
<keyword evidence="22" id="KW-1185">Reference proteome</keyword>
<evidence type="ECO:0000256" key="5">
    <source>
        <dbReference type="ARBA" id="ARBA00022448"/>
    </source>
</evidence>
<dbReference type="Pfam" id="PF00664">
    <property type="entry name" value="ABC_membrane"/>
    <property type="match status" value="2"/>
</dbReference>
<feature type="transmembrane region" description="Helical" evidence="18">
    <location>
        <begin position="2803"/>
        <end position="2821"/>
    </location>
</feature>
<dbReference type="InterPro" id="IPR036640">
    <property type="entry name" value="ABC1_TM_sf"/>
</dbReference>
<organism evidence="21 22">
    <name type="scientific">Cocos nucifera</name>
    <name type="common">Coconut palm</name>
    <dbReference type="NCBI Taxonomy" id="13894"/>
    <lineage>
        <taxon>Eukaryota</taxon>
        <taxon>Viridiplantae</taxon>
        <taxon>Streptophyta</taxon>
        <taxon>Embryophyta</taxon>
        <taxon>Tracheophyta</taxon>
        <taxon>Spermatophyta</taxon>
        <taxon>Magnoliopsida</taxon>
        <taxon>Liliopsida</taxon>
        <taxon>Arecaceae</taxon>
        <taxon>Arecoideae</taxon>
        <taxon>Cocoseae</taxon>
        <taxon>Attaleinae</taxon>
        <taxon>Cocos</taxon>
    </lineage>
</organism>
<reference evidence="21" key="2">
    <citation type="submission" date="2019-07" db="EMBL/GenBank/DDBJ databases">
        <authorList>
            <person name="Yang Y."/>
            <person name="Bocs S."/>
            <person name="Baudouin L."/>
        </authorList>
    </citation>
    <scope>NUCLEOTIDE SEQUENCE</scope>
    <source>
        <tissue evidence="21">Spear leaf of Hainan Tall coconut</tissue>
    </source>
</reference>
<evidence type="ECO:0000256" key="9">
    <source>
        <dbReference type="ARBA" id="ARBA00022840"/>
    </source>
</evidence>
<evidence type="ECO:0000256" key="7">
    <source>
        <dbReference type="ARBA" id="ARBA00022737"/>
    </source>
</evidence>
<evidence type="ECO:0000256" key="2">
    <source>
        <dbReference type="ARBA" id="ARBA00007366"/>
    </source>
</evidence>
<evidence type="ECO:0000256" key="18">
    <source>
        <dbReference type="SAM" id="Phobius"/>
    </source>
</evidence>
<evidence type="ECO:0000313" key="22">
    <source>
        <dbReference type="Proteomes" id="UP000797356"/>
    </source>
</evidence>
<evidence type="ECO:0000256" key="11">
    <source>
        <dbReference type="ARBA" id="ARBA00022989"/>
    </source>
</evidence>
<dbReference type="PROSITE" id="PS50893">
    <property type="entry name" value="ABC_TRANSPORTER_2"/>
    <property type="match status" value="2"/>
</dbReference>
<keyword evidence="9" id="KW-0067">ATP-binding</keyword>
<evidence type="ECO:0000256" key="17">
    <source>
        <dbReference type="SAM" id="MobiDB-lite"/>
    </source>
</evidence>
<dbReference type="EMBL" id="CM017880">
    <property type="protein sequence ID" value="KAG1361459.1"/>
    <property type="molecule type" value="Genomic_DNA"/>
</dbReference>
<evidence type="ECO:0000259" key="20">
    <source>
        <dbReference type="PROSITE" id="PS50929"/>
    </source>
</evidence>
<dbReference type="SUPFAM" id="SSF48371">
    <property type="entry name" value="ARM repeat"/>
    <property type="match status" value="4"/>
</dbReference>
<dbReference type="InterPro" id="IPR011527">
    <property type="entry name" value="ABC1_TM_dom"/>
</dbReference>
<keyword evidence="11 18" id="KW-1133">Transmembrane helix</keyword>
<comment type="function">
    <text evidence="15">ABC transporter that may affect phytic acid transport and compartmentalization. May function directly or indirectly in removing phytic acid from the cytosol or in vesicle trafficking. Required for phytic acid accumulation in developing seeds. Phytic acid is the primary storage form of phosphorus in cereal grains and other plant seeds.</text>
</comment>
<dbReference type="Pfam" id="PF24993">
    <property type="entry name" value="GNC1_N"/>
    <property type="match status" value="1"/>
</dbReference>
<accession>A0A8K0N7R8</accession>
<dbReference type="GO" id="GO:0140359">
    <property type="term" value="F:ABC-type transporter activity"/>
    <property type="evidence" value="ECO:0007669"/>
    <property type="project" value="InterPro"/>
</dbReference>
<keyword evidence="12 18" id="KW-0472">Membrane</keyword>
<feature type="compositionally biased region" description="Basic residues" evidence="17">
    <location>
        <begin position="3332"/>
        <end position="3345"/>
    </location>
</feature>
<feature type="repeat" description="HEAT" evidence="16">
    <location>
        <begin position="1818"/>
        <end position="1855"/>
    </location>
</feature>
<feature type="transmembrane region" description="Helical" evidence="18">
    <location>
        <begin position="3511"/>
        <end position="3529"/>
    </location>
</feature>
<feature type="transmembrane region" description="Helical" evidence="18">
    <location>
        <begin position="2477"/>
        <end position="2495"/>
    </location>
</feature>
<dbReference type="Pfam" id="PF25786">
    <property type="entry name" value="HEAT_GCN1_C"/>
    <property type="match status" value="1"/>
</dbReference>
<dbReference type="FunFam" id="3.40.50.300:FF:000973">
    <property type="entry name" value="Multidrug resistance-associated protein 4"/>
    <property type="match status" value="1"/>
</dbReference>
<evidence type="ECO:0000256" key="16">
    <source>
        <dbReference type="PROSITE-ProRule" id="PRU00103"/>
    </source>
</evidence>
<evidence type="ECO:0000256" key="1">
    <source>
        <dbReference type="ARBA" id="ARBA00004141"/>
    </source>
</evidence>
<evidence type="ECO:0000256" key="13">
    <source>
        <dbReference type="ARBA" id="ARBA00050030"/>
    </source>
</evidence>
<dbReference type="Gene3D" id="3.40.50.300">
    <property type="entry name" value="P-loop containing nucleotide triphosphate hydrolases"/>
    <property type="match status" value="2"/>
</dbReference>
<dbReference type="PANTHER" id="PTHR23346">
    <property type="entry name" value="TRANSLATIONAL ACTIVATOR GCN1-RELATED"/>
    <property type="match status" value="1"/>
</dbReference>
<dbReference type="InterPro" id="IPR021133">
    <property type="entry name" value="HEAT_type_2"/>
</dbReference>
<evidence type="ECO:0000256" key="15">
    <source>
        <dbReference type="ARBA" id="ARBA00057614"/>
    </source>
</evidence>
<dbReference type="Pfam" id="PF23271">
    <property type="entry name" value="HEAT_GCN1"/>
    <property type="match status" value="1"/>
</dbReference>
<gene>
    <name evidence="21" type="ORF">COCNU_09G009220</name>
</gene>
<dbReference type="GO" id="GO:0016887">
    <property type="term" value="F:ATP hydrolysis activity"/>
    <property type="evidence" value="ECO:0007669"/>
    <property type="project" value="InterPro"/>
</dbReference>
<comment type="subcellular location">
    <subcellularLocation>
        <location evidence="1">Membrane</location>
        <topology evidence="1">Multi-pass membrane protein</topology>
    </subcellularLocation>
</comment>
<dbReference type="OrthoDB" id="5148094at2759"/>
<sequence length="3940" mass="434185">MELFRAAAEEVSTSSTKERVRIFREWLLPHIQSSELSSDVAPLLVDIVFQTLFLYDDRPSRKAVDDLIIKALGQTTFMKCFAASLVQSMEKHSKFRSAAGSYKLLKWSCLLLRWTQFTSVSKSGFLRLAMAQTFLCQDIMQGPFHKRRACKNMFVQLFCESPDIYKMYMGELKDSSISSRDGAELIKILLEFSITTPFLFEEYKSIFLELYVNAVLNAKDRPSRAVGEAFQPLLMHLEHEDFKNFVVPSSIKMLKRNPEIVLESVGDLLKSVNLDLSMYALEFLSVVLPQARHVDEARRMRALTIVGCLGQMSSDPDALPSMFSAIEAIIGGSEGKLAVPYQRIGMINALQVLSKAPGGRTFNRLAPSVSSFLLSCYKDDGSEEVKLAILSALASWLLRSAEAVPPDVVSFIALGLREKETLRKGHLRCLRLVSSLLEPLVQLVKTGFSKATQRLDGIYALFSVAKIVSIDSKAEEILMKEKLWALIAQNESSLLPISLVSKLSIEDCITFIDLLEVLLVEYPYRVSEFLSSKTLLQRLRRSLQKHGYDIIDIMAANIGTICKYNKEYGAEYEWQQNAIMASKVMHFNKLPDFSLHDTLSENDIKIFNTPEGQLSSEQGIYVAETISAKNTKLAKGRFRVYDDQDGLENVSSSLPVQKEPNKREAASTGKKDLGKSTKKNAHVDKTKTAKEEARELLLKEEASIREKVRCIQKNLSVLLTALGEMAIANPVFTHGQLPLLVTYVEPLLRSPIVSDAAFSAMLKLARCIAPPLCNWASEIAAALRIISTEDVHLVWELMPQVLEGEDHQKPPLSFFEQIVRGLSVSCKSGPLPADSFTFIFPIIEQILYSSKKTAFHDDVLKIVAMHLDPILPLPRLRMLSVLYHALGVVLADQGLIGPMLNELCLGLQADQLASALCGIYAKDVHVRLACLNAIKCIPSVSGHSLPQDFKVSTSIWIALHDPEKTVAELAEEVWDRYGFDFGTNYSGLFDVLSHVNYNVRVAAAEALAAALDEYPDTIQDTLSTLFSLYIRDLGTGDMDDPCWLGRQGVALALHSAADVLGTKDLPVVMTFLISRALADPNIDVRARMINAGIMIIDKHGKENVPLLFPIFESYLNKKASDEEKYDLVREGVVIFTGALAKHLAKDDPKVRTVVEKLLDVLNTPSEAVQRAVSDCLSPLMVSNQENGEALVSGLLNRLMKSDKYGERRGAAFGLAGVVKGFGISCLKKYGIVVSLREGLEDRNSAKSREGALLGFECLCEKLGRLFEPYVIQMLPLLLVSFSDQVLAVREAAECAARAMMSQLTGHGVKLILPSLLKGLEDKAWRTKQSSVQLLGAMAYCAPQQLSQCLPKIVPKLTEVLTDTHPKVQAAGQTALQQVGSVIKNPEISSIVPTLLMGLTDPNEYTKHSLDILLQTTFINSIDAPSLALLVPIVHRGLRERSADTKKRAAQIVGNMCSLVTEPKDMIPYIGLLLPEVKKVLVDPIPEVRSVAARALGSLIKGMGEENFPDLVSWLLDTLKSDSSNVERSGAAQGLSEVLTALGKEYFERILPDIIRNCSHQRASVRDGHLTLFKYLPRSLGVMFQNYLQVVLPAILDGLADENESVRDAALSAGHVFVEHYAMTSLPLLLPAVEDGIFSDNWRIRQSSVELLGDLLFKVAGTSGKAILEGGSDDEGASTEAHGRAIIDVLGRDKRNEVLAAVYMVRTDVSLSVRQAALHVWKTIVANTPKTLKEIMPVLMNTLISSLASSSSERRQVAGRSLGELVRKLGDRVLPSIIPILSQGLKDPNASRRQGVCIGLSEVMASAGKHQLLNFMDELIPTIRTALCDSMPEVRESAGLAFSTLYKSAGMQAIDEIVPTLLRSLEDDETSDTALDGLKQILSVRTTAVLPHILPKLVHLPLSAFNAHALGALAEVAGPGLNSHIGTILPALLLGMGDDNVDVQNSAKKAAETVVLVIDEEGIDSLISELLKGVADNQALMRRGSSYLIGYFFKNSKLYLVDEAPNMISTLITLLSDTDSATVTVAWEALGRVVGSVPKEVLSSYIKLVRDAVSTARDKERRKRKGGSILIPGLCLPRALQPLLPIFLQGLISGSAETREQAAQGLGELIDVTSERTLKEFVVPITGPLIRIIGDRFPWQVKAAILSTLSIIISRGGIALKPFLPQLQTTFVKCLQDNARTVRRSSALALGKLSALSTRVDPLVGDLLTTLQASDGGVREAVLTALNGVVKHAGNCVSCGTRSRVCILLGAMLQVDDDEVRRTAAKVIGTISQYMEANEFLDLLQTLSDLSASSTWFIRHGSMLTYSSMCLHSPSMLCQSPQYLSLTNHFKDALKDDKFPIRETVNKALGRLLLYQVQNEGNTNPTQLLLLLVSALQDDSSEVRRRSLSSIKAVAKANPSVVTSNLLNLGPAITDCLKDGNTPVRMAAERCALHVFQLTKGADNVQAAQKYITGLDARRLSKFPENSSMEGLPLPEKVSAAVHSALLLFFLFFVSARRVLSGGLRRVSAFKEEQIDPIPIPSRANSGGGPVVVVSNWFKISTFCCFYVFLLQLAVLGYETVNLMRKGFDSGDYSVLCLPSVQALAWLVLGLSAVHCKFKELEKFPALLRLWWFISFSLCVCIGYVDTKGLLDDLCSLNSRVVANYASAPALAFLCLVAFRGATGVEVNGDHRELREPLLGEEGEEAGCLKVTPYGEAGLLSLATLSWLNPLLSVGAKRPLELRDVPLLAPKDRAKTSYKILNLNWERLKAENPAKQPSLALAIFQSFWKEAALNGVFAFLNTVVSYVGPYLISYFVDYLSGNIAFPHEGYILASIFFAAKLIETLTIRQWYLGVDILGMHVRSALTAMVYRKGLRISNTARQSHTSGEIVNYMAVDVQRVGDYSWYLHDIWMLPLQIVLALVILYKNVGVASFATLVATIISIIVTIPLAKMQEDYQDKLMAAKDERMRKTSECLRNMRILKLQAWEDRYRSELEEMRNVEFRWLQKALYSQAVVTFIFWGSPIFVSIVTFGTSILLGDQLTAGGVLSALATFRILQEPLRNFPDLVSMIAQTKVSLDRISGFLQEEELQGDATIAIPRGITNTAIEIKEGEFCWDPSSSKHTLSAIQVKICGSAAYVSQSAWIQSGNIEENILFGSPMDKQRYKTVLHACSLKKDMELFSHGDQTIIGDRGINLSGGQKQRVQLARALYQDADIYLLDDPFSAVDAHTGSELFKEYIMTALAKKTVIFVTHQVEFLPAADLILVLKEGHIIQAGKYEDLLEAGTDFNLLVSAHHEAIEAMDIPEVTSEDSEDSAGAGDNTMFSKKLTSSASNLDSMNSVISENGQSSDRKAIKEKKKSKRMRKKQLVQEEERERGKISFKVYLSYMAAAYKGTLIPLIILAQATFQVLQIASSWWMAWANPQTAGDEPKTSSVVLLVVYMALAFGSSLFVFVRAVLVATFGLAAAQKLFVKMLRTVFRAPMSFFDSTPAGRILNRVSVDQSVVDLDIPFRLGGFASTTIQLLGIVGVMTKVTWQVLLLIVPMAVACLWMQKYYMASSRELVRIVSIQKSPIINLFGESIAGASTIRGFGQERRFMKRNLYLLDSFARPYFCSLAAIEWLCLRMELLSTFVFAFCMALLVSFPHGSIDPSMAGLAVTYGLNLNARLSRWILSFCKLENKVISIERIHQYCQIPGEAPPVIENHRPPSSWPESGAIELIDLKVRYKENLPTVLHGINCTFPGGKKVGIVGRTGSGKSTLIQALFRLIEPSSGKIIIDNIDISTIGLHDLRSQLSIIPQDPNLFEGTIRGNLDPLEEHSDRDIWQALDKCQLGEVIRQKEQKLDALVLENGDNWSVGQRQLVSLGRALLKQAQILVLDEATASVDTATDNLIQKIIRTEFRDCTVCTIAHRIPTVIDSDLVLVLNDGRVAEFDSPLRLLEDKSSMFLKLVTEYSTRSSSMTDG</sequence>
<evidence type="ECO:0000256" key="10">
    <source>
        <dbReference type="ARBA" id="ARBA00022967"/>
    </source>
</evidence>
<feature type="transmembrane region" description="Helical" evidence="18">
    <location>
        <begin position="2539"/>
        <end position="2560"/>
    </location>
</feature>
<dbReference type="SMART" id="SM00382">
    <property type="entry name" value="AAA"/>
    <property type="match status" value="2"/>
</dbReference>
<comment type="caution">
    <text evidence="21">The sequence shown here is derived from an EMBL/GenBank/DDBJ whole genome shotgun (WGS) entry which is preliminary data.</text>
</comment>
<dbReference type="SUPFAM" id="SSF90123">
    <property type="entry name" value="ABC transporter transmembrane region"/>
    <property type="match status" value="2"/>
</dbReference>
<feature type="transmembrane region" description="Helical" evidence="18">
    <location>
        <begin position="2572"/>
        <end position="2593"/>
    </location>
</feature>
<feature type="repeat" description="HEAT" evidence="16">
    <location>
        <begin position="1927"/>
        <end position="1965"/>
    </location>
</feature>
<evidence type="ECO:0000256" key="3">
    <source>
        <dbReference type="ARBA" id="ARBA00009726"/>
    </source>
</evidence>
<dbReference type="PROSITE" id="PS50929">
    <property type="entry name" value="ABC_TM1F"/>
    <property type="match status" value="2"/>
</dbReference>
<dbReference type="InterPro" id="IPR017871">
    <property type="entry name" value="ABC_transporter-like_CS"/>
</dbReference>
<dbReference type="Pfam" id="PF00005">
    <property type="entry name" value="ABC_tran"/>
    <property type="match status" value="2"/>
</dbReference>
<dbReference type="Gene3D" id="1.20.1560.10">
    <property type="entry name" value="ABC transporter type 1, transmembrane domain"/>
    <property type="match status" value="2"/>
</dbReference>
<feature type="domain" description="ABC transporter" evidence="19">
    <location>
        <begin position="3694"/>
        <end position="3928"/>
    </location>
</feature>
<dbReference type="PROSITE" id="PS00211">
    <property type="entry name" value="ABC_TRANSPORTER_1"/>
    <property type="match status" value="1"/>
</dbReference>
<feature type="region of interest" description="Disordered" evidence="17">
    <location>
        <begin position="3317"/>
        <end position="3349"/>
    </location>
</feature>
<dbReference type="GO" id="GO:0005829">
    <property type="term" value="C:cytosol"/>
    <property type="evidence" value="ECO:0007669"/>
    <property type="project" value="TreeGrafter"/>
</dbReference>
<dbReference type="InterPro" id="IPR034085">
    <property type="entry name" value="TOG"/>
</dbReference>
<comment type="similarity">
    <text evidence="2">Belongs to the GCN1 family.</text>
</comment>
<dbReference type="SMART" id="SM01349">
    <property type="entry name" value="TOG"/>
    <property type="match status" value="2"/>
</dbReference>
<dbReference type="InterPro" id="IPR027417">
    <property type="entry name" value="P-loop_NTPase"/>
</dbReference>
<dbReference type="Pfam" id="PF24984">
    <property type="entry name" value="HEAT_EF3_GNC1"/>
    <property type="match status" value="1"/>
</dbReference>
<dbReference type="FunFam" id="3.40.50.300:FF:000169">
    <property type="entry name" value="ABC transporter C family member 3"/>
    <property type="match status" value="1"/>
</dbReference>
<feature type="compositionally biased region" description="Basic and acidic residues" evidence="17">
    <location>
        <begin position="659"/>
        <end position="686"/>
    </location>
</feature>
<dbReference type="GO" id="GO:0005524">
    <property type="term" value="F:ATP binding"/>
    <property type="evidence" value="ECO:0007669"/>
    <property type="project" value="UniProtKB-KW"/>
</dbReference>
<dbReference type="CDD" id="cd03244">
    <property type="entry name" value="ABCC_MRP_domain2"/>
    <property type="match status" value="1"/>
</dbReference>
<reference evidence="21" key="1">
    <citation type="journal article" date="2017" name="Gigascience">
        <title>The genome draft of coconut (Cocos nucifera).</title>
        <authorList>
            <person name="Xiao Y."/>
            <person name="Xu P."/>
            <person name="Fan H."/>
            <person name="Baudouin L."/>
            <person name="Xia W."/>
            <person name="Bocs S."/>
            <person name="Xu J."/>
            <person name="Li Q."/>
            <person name="Guo A."/>
            <person name="Zhou L."/>
            <person name="Li J."/>
            <person name="Wu Y."/>
            <person name="Ma Z."/>
            <person name="Armero A."/>
            <person name="Issali A.E."/>
            <person name="Liu N."/>
            <person name="Peng M."/>
            <person name="Yang Y."/>
        </authorList>
    </citation>
    <scope>NUCLEOTIDE SEQUENCE</scope>
    <source>
        <tissue evidence="21">Spear leaf of Hainan Tall coconut</tissue>
    </source>
</reference>
<feature type="repeat" description="HEAT" evidence="16">
    <location>
        <begin position="1472"/>
        <end position="1510"/>
    </location>
</feature>
<feature type="transmembrane region" description="Helical" evidence="18">
    <location>
        <begin position="2770"/>
        <end position="2791"/>
    </location>
</feature>
<evidence type="ECO:0000259" key="19">
    <source>
        <dbReference type="PROSITE" id="PS50893"/>
    </source>
</evidence>
<dbReference type="InterPro" id="IPR016024">
    <property type="entry name" value="ARM-type_fold"/>
</dbReference>
<name>A0A8K0N7R8_COCNU</name>
<feature type="transmembrane region" description="Helical" evidence="18">
    <location>
        <begin position="3374"/>
        <end position="3396"/>
    </location>
</feature>
<feature type="domain" description="ABC transmembrane type-1" evidence="20">
    <location>
        <begin position="2771"/>
        <end position="3051"/>
    </location>
</feature>
<feature type="transmembrane region" description="Helical" evidence="18">
    <location>
        <begin position="2910"/>
        <end position="2929"/>
    </location>
</feature>
<dbReference type="Pfam" id="PF24987">
    <property type="entry name" value="HEAT_EF3_N"/>
    <property type="match status" value="1"/>
</dbReference>
<dbReference type="Gene3D" id="1.25.10.10">
    <property type="entry name" value="Leucine-rich Repeat Variant"/>
    <property type="match status" value="8"/>
</dbReference>
<dbReference type="CDD" id="cd18579">
    <property type="entry name" value="ABC_6TM_ABCC_D1"/>
    <property type="match status" value="1"/>
</dbReference>
<keyword evidence="10" id="KW-1278">Translocase</keyword>
<dbReference type="GO" id="GO:0006417">
    <property type="term" value="P:regulation of translation"/>
    <property type="evidence" value="ECO:0007669"/>
    <property type="project" value="TreeGrafter"/>
</dbReference>
<evidence type="ECO:0000256" key="14">
    <source>
        <dbReference type="ARBA" id="ARBA00050045"/>
    </source>
</evidence>
<dbReference type="FunFam" id="1.20.1560.10:FF:000002">
    <property type="entry name" value="ABC transporter C family member 5"/>
    <property type="match status" value="1"/>
</dbReference>
<evidence type="ECO:0000256" key="8">
    <source>
        <dbReference type="ARBA" id="ARBA00022741"/>
    </source>
</evidence>
<feature type="region of interest" description="Disordered" evidence="17">
    <location>
        <begin position="649"/>
        <end position="686"/>
    </location>
</feature>
<dbReference type="InterPro" id="IPR011989">
    <property type="entry name" value="ARM-like"/>
</dbReference>
<dbReference type="Proteomes" id="UP000797356">
    <property type="component" value="Chromosome 9"/>
</dbReference>
<feature type="transmembrane region" description="Helical" evidence="18">
    <location>
        <begin position="3605"/>
        <end position="3621"/>
    </location>
</feature>
<dbReference type="InterPro" id="IPR044746">
    <property type="entry name" value="ABCC_6TM_D1"/>
</dbReference>
<evidence type="ECO:0000313" key="21">
    <source>
        <dbReference type="EMBL" id="KAG1361459.1"/>
    </source>
</evidence>
<dbReference type="GO" id="GO:0019887">
    <property type="term" value="F:protein kinase regulator activity"/>
    <property type="evidence" value="ECO:0007669"/>
    <property type="project" value="TreeGrafter"/>
</dbReference>
<dbReference type="FunFam" id="1.25.10.10:FF:000096">
    <property type="entry name" value="eIF-2-alpha kinase activator gcn1"/>
    <property type="match status" value="1"/>
</dbReference>
<dbReference type="InterPro" id="IPR003593">
    <property type="entry name" value="AAA+_ATPase"/>
</dbReference>
<dbReference type="PROSITE" id="PS50077">
    <property type="entry name" value="HEAT_REPEAT"/>
    <property type="match status" value="4"/>
</dbReference>
<dbReference type="SUPFAM" id="SSF52540">
    <property type="entry name" value="P-loop containing nucleoside triphosphate hydrolases"/>
    <property type="match status" value="2"/>
</dbReference>
<feature type="transmembrane region" description="Helical" evidence="18">
    <location>
        <begin position="2987"/>
        <end position="3008"/>
    </location>
</feature>
<evidence type="ECO:0000256" key="4">
    <source>
        <dbReference type="ARBA" id="ARBA00011054"/>
    </source>
</evidence>
<dbReference type="PANTHER" id="PTHR23346:SF7">
    <property type="entry name" value="STALLED RIBOSOME SENSOR GCN1"/>
    <property type="match status" value="1"/>
</dbReference>
<feature type="repeat" description="HEAT" evidence="16">
    <location>
        <begin position="1352"/>
        <end position="1389"/>
    </location>
</feature>
<feature type="transmembrane region" description="Helical" evidence="18">
    <location>
        <begin position="2884"/>
        <end position="2904"/>
    </location>
</feature>
<dbReference type="GO" id="GO:0016020">
    <property type="term" value="C:membrane"/>
    <property type="evidence" value="ECO:0007669"/>
    <property type="project" value="UniProtKB-SubCell"/>
</dbReference>
<keyword evidence="6 18" id="KW-0812">Transmembrane</keyword>
<dbReference type="GO" id="GO:0034198">
    <property type="term" value="P:cellular response to amino acid starvation"/>
    <property type="evidence" value="ECO:0007669"/>
    <property type="project" value="TreeGrafter"/>
</dbReference>
<dbReference type="InterPro" id="IPR044726">
    <property type="entry name" value="ABCC_6TM_D2"/>
</dbReference>
<dbReference type="InterPro" id="IPR003439">
    <property type="entry name" value="ABC_transporter-like_ATP-bd"/>
</dbReference>
<keyword evidence="7" id="KW-0677">Repeat</keyword>
<dbReference type="FunFam" id="1.25.10.10:FF:000162">
    <property type="entry name" value="GCN1, eIF2 alpha kinase activator homolog"/>
    <property type="match status" value="1"/>
</dbReference>
<proteinExistence type="inferred from homology"/>
<dbReference type="FunFam" id="1.20.1560.10:FF:000003">
    <property type="entry name" value="ABC transporter C family member 10"/>
    <property type="match status" value="1"/>
</dbReference>
<feature type="domain" description="ABC transporter" evidence="19">
    <location>
        <begin position="3040"/>
        <end position="3272"/>
    </location>
</feature>
<protein>
    <recommendedName>
        <fullName evidence="13">Elongation factor 3</fullName>
    </recommendedName>
    <alternativeName>
        <fullName evidence="14">Eukaryotic elongation factor 3</fullName>
    </alternativeName>
</protein>
<dbReference type="CDD" id="cd18580">
    <property type="entry name" value="ABC_6TM_ABCC_D2"/>
    <property type="match status" value="1"/>
</dbReference>